<dbReference type="EMBL" id="JBFTWV010000008">
    <property type="protein sequence ID" value="KAL2799399.1"/>
    <property type="molecule type" value="Genomic_DNA"/>
</dbReference>
<reference evidence="2 3" key="1">
    <citation type="submission" date="2024-07" db="EMBL/GenBank/DDBJ databases">
        <title>Section-level genome sequencing and comparative genomics of Aspergillus sections Usti and Cavernicolus.</title>
        <authorList>
            <consortium name="Lawrence Berkeley National Laboratory"/>
            <person name="Nybo J.L."/>
            <person name="Vesth T.C."/>
            <person name="Theobald S."/>
            <person name="Frisvad J.C."/>
            <person name="Larsen T.O."/>
            <person name="Kjaerboelling I."/>
            <person name="Rothschild-Mancinelli K."/>
            <person name="Lyhne E.K."/>
            <person name="Kogle M.E."/>
            <person name="Barry K."/>
            <person name="Clum A."/>
            <person name="Na H."/>
            <person name="Ledsgaard L."/>
            <person name="Lin J."/>
            <person name="Lipzen A."/>
            <person name="Kuo A."/>
            <person name="Riley R."/>
            <person name="Mondo S."/>
            <person name="Labutti K."/>
            <person name="Haridas S."/>
            <person name="Pangalinan J."/>
            <person name="Salamov A.A."/>
            <person name="Simmons B.A."/>
            <person name="Magnuson J.K."/>
            <person name="Chen J."/>
            <person name="Drula E."/>
            <person name="Henrissat B."/>
            <person name="Wiebenga A."/>
            <person name="Lubbers R.J."/>
            <person name="Gomes A.C."/>
            <person name="Makela M.R."/>
            <person name="Stajich J."/>
            <person name="Grigoriev I.V."/>
            <person name="Mortensen U.H."/>
            <person name="De Vries R.P."/>
            <person name="Baker S.E."/>
            <person name="Andersen M.R."/>
        </authorList>
    </citation>
    <scope>NUCLEOTIDE SEQUENCE [LARGE SCALE GENOMIC DNA]</scope>
    <source>
        <strain evidence="2 3">CBS 209.92</strain>
    </source>
</reference>
<dbReference type="PANTHER" id="PTHR35910">
    <property type="entry name" value="2EXR DOMAIN-CONTAINING PROTEIN"/>
    <property type="match status" value="1"/>
</dbReference>
<evidence type="ECO:0000259" key="1">
    <source>
        <dbReference type="Pfam" id="PF20150"/>
    </source>
</evidence>
<dbReference type="Proteomes" id="UP001610563">
    <property type="component" value="Unassembled WGS sequence"/>
</dbReference>
<comment type="caution">
    <text evidence="2">The sequence shown here is derived from an EMBL/GenBank/DDBJ whole genome shotgun (WGS) entry which is preliminary data.</text>
</comment>
<keyword evidence="3" id="KW-1185">Reference proteome</keyword>
<gene>
    <name evidence="2" type="ORF">BJX66DRAFT_260031</name>
</gene>
<feature type="domain" description="2EXR" evidence="1">
    <location>
        <begin position="71"/>
        <end position="148"/>
    </location>
</feature>
<dbReference type="PANTHER" id="PTHR35910:SF1">
    <property type="entry name" value="2EXR DOMAIN-CONTAINING PROTEIN"/>
    <property type="match status" value="1"/>
</dbReference>
<evidence type="ECO:0000313" key="2">
    <source>
        <dbReference type="EMBL" id="KAL2799399.1"/>
    </source>
</evidence>
<protein>
    <recommendedName>
        <fullName evidence="1">2EXR domain-containing protein</fullName>
    </recommendedName>
</protein>
<accession>A0ABR4GK17</accession>
<sequence>MPQDDLQGPIACQACQNDPLFRDPRPSPPPLPSRKAILRKLLLVHAPDTDYFRAAIDALTPHEEHNDEPCFPQFMRLPLEIREMIWLMAVPPRTFDLRRSPQPCDAGACNAWTACCSARVSMPRIAWVCHEARRFMLRHSTKVFLPSCGRTASFLMPRDRLLYDFARVRLGRPDTIKEVAAKTGTGKITLTRYRELPQVLGSSTIIVPSEATGGMRLLDTRLRERKRKRWKFLRNLKSLDFILWTVPGGFKTVEFDVDMEDRPAVLKAFTPIHPPQLFAEHGLVRVIVDLNDDQALAEIAALHDKTAWSGPISVTSCLNCLRKTWICSQSLYAKCFWLILHSDELSEAEKVLVFNTDKPEIAPYKHDHPWVKKKLSQAPRIRPAVTFTLQPMDYIEPDRVESIHRFQRLRSGIPL</sequence>
<proteinExistence type="predicted"/>
<dbReference type="InterPro" id="IPR045518">
    <property type="entry name" value="2EXR"/>
</dbReference>
<dbReference type="Pfam" id="PF20150">
    <property type="entry name" value="2EXR"/>
    <property type="match status" value="1"/>
</dbReference>
<evidence type="ECO:0000313" key="3">
    <source>
        <dbReference type="Proteomes" id="UP001610563"/>
    </source>
</evidence>
<name>A0ABR4GK17_9EURO</name>
<organism evidence="2 3">
    <name type="scientific">Aspergillus keveii</name>
    <dbReference type="NCBI Taxonomy" id="714993"/>
    <lineage>
        <taxon>Eukaryota</taxon>
        <taxon>Fungi</taxon>
        <taxon>Dikarya</taxon>
        <taxon>Ascomycota</taxon>
        <taxon>Pezizomycotina</taxon>
        <taxon>Eurotiomycetes</taxon>
        <taxon>Eurotiomycetidae</taxon>
        <taxon>Eurotiales</taxon>
        <taxon>Aspergillaceae</taxon>
        <taxon>Aspergillus</taxon>
        <taxon>Aspergillus subgen. Nidulantes</taxon>
    </lineage>
</organism>